<sequence length="289" mass="34152">MVSVDDIFVSTKAQESLINKILGSLSDENCVIKIIQRGSFATGKEDRASDVDLLFVVEDDCYEKFLEGLNEKLKSAIDLVFNEGWIDTIVPNFGGIGFVYLAKDMDKLIQLDLYVTPKQNSAKILKLEEKRIIYSRYEYSLGEYAKKNVKDFKCINKQFIKNNLDQEFQIIFEVLLVIEMYAKHIYRGHTMLSCKYRYLCIESLARFLRYVHTPEKVGYLMYDWNHDFKNINDPIVKQFERNIQLIDIYSEEQVFTLIRIFKKIMLEHFSNNQREQYYEAINFVEEYIG</sequence>
<dbReference type="InterPro" id="IPR043519">
    <property type="entry name" value="NT_sf"/>
</dbReference>
<feature type="non-terminal residue" evidence="2">
    <location>
        <position position="289"/>
    </location>
</feature>
<comment type="caution">
    <text evidence="2">The sequence shown here is derived from an EMBL/GenBank/DDBJ whole genome shotgun (WGS) entry which is preliminary data.</text>
</comment>
<dbReference type="InterPro" id="IPR002934">
    <property type="entry name" value="Polymerase_NTP_transf_dom"/>
</dbReference>
<gene>
    <name evidence="2" type="ORF">KC717_06845</name>
</gene>
<protein>
    <submittedName>
        <fullName evidence="2">Nucleotidyltransferase domain-containing protein</fullName>
    </submittedName>
</protein>
<evidence type="ECO:0000313" key="2">
    <source>
        <dbReference type="EMBL" id="MCA9386334.1"/>
    </source>
</evidence>
<feature type="domain" description="Polymerase nucleotidyl transferase" evidence="1">
    <location>
        <begin position="18"/>
        <end position="81"/>
    </location>
</feature>
<dbReference type="Gene3D" id="3.30.460.10">
    <property type="entry name" value="Beta Polymerase, domain 2"/>
    <property type="match status" value="1"/>
</dbReference>
<reference evidence="2" key="2">
    <citation type="journal article" date="2021" name="Microbiome">
        <title>Successional dynamics and alternative stable states in a saline activated sludge microbial community over 9 years.</title>
        <authorList>
            <person name="Wang Y."/>
            <person name="Ye J."/>
            <person name="Ju F."/>
            <person name="Liu L."/>
            <person name="Boyd J.A."/>
            <person name="Deng Y."/>
            <person name="Parks D.H."/>
            <person name="Jiang X."/>
            <person name="Yin X."/>
            <person name="Woodcroft B.J."/>
            <person name="Tyson G.W."/>
            <person name="Hugenholtz P."/>
            <person name="Polz M.F."/>
            <person name="Zhang T."/>
        </authorList>
    </citation>
    <scope>NUCLEOTIDE SEQUENCE</scope>
    <source>
        <strain evidence="2">HKST-UBA11</strain>
    </source>
</reference>
<dbReference type="Proteomes" id="UP000754563">
    <property type="component" value="Unassembled WGS sequence"/>
</dbReference>
<accession>A0A955RKX6</accession>
<dbReference type="SUPFAM" id="SSF81301">
    <property type="entry name" value="Nucleotidyltransferase"/>
    <property type="match status" value="1"/>
</dbReference>
<reference evidence="2" key="1">
    <citation type="submission" date="2020-04" db="EMBL/GenBank/DDBJ databases">
        <authorList>
            <person name="Zhang T."/>
        </authorList>
    </citation>
    <scope>NUCLEOTIDE SEQUENCE</scope>
    <source>
        <strain evidence="2">HKST-UBA11</strain>
    </source>
</reference>
<dbReference type="AlphaFoldDB" id="A0A955RKX6"/>
<evidence type="ECO:0000259" key="1">
    <source>
        <dbReference type="Pfam" id="PF01909"/>
    </source>
</evidence>
<dbReference type="GO" id="GO:0016779">
    <property type="term" value="F:nucleotidyltransferase activity"/>
    <property type="evidence" value="ECO:0007669"/>
    <property type="project" value="InterPro"/>
</dbReference>
<dbReference type="EMBL" id="JAGQLH010000129">
    <property type="protein sequence ID" value="MCA9386334.1"/>
    <property type="molecule type" value="Genomic_DNA"/>
</dbReference>
<dbReference type="Pfam" id="PF01909">
    <property type="entry name" value="NTP_transf_2"/>
    <property type="match status" value="1"/>
</dbReference>
<organism evidence="2 3">
    <name type="scientific">Candidatus Dojkabacteria bacterium</name>
    <dbReference type="NCBI Taxonomy" id="2099670"/>
    <lineage>
        <taxon>Bacteria</taxon>
        <taxon>Candidatus Dojkabacteria</taxon>
    </lineage>
</organism>
<proteinExistence type="predicted"/>
<evidence type="ECO:0000313" key="3">
    <source>
        <dbReference type="Proteomes" id="UP000754563"/>
    </source>
</evidence>
<name>A0A955RKX6_9BACT</name>